<dbReference type="InterPro" id="IPR005133">
    <property type="entry name" value="PhaG_MnhG_YufB"/>
</dbReference>
<dbReference type="AlphaFoldDB" id="A0A7W0CBX7"/>
<keyword evidence="3" id="KW-1185">Reference proteome</keyword>
<dbReference type="GO" id="GO:0015385">
    <property type="term" value="F:sodium:proton antiporter activity"/>
    <property type="evidence" value="ECO:0007669"/>
    <property type="project" value="TreeGrafter"/>
</dbReference>
<organism evidence="2 3">
    <name type="scientific">Desulfosalsimonas propionicica</name>
    <dbReference type="NCBI Taxonomy" id="332175"/>
    <lineage>
        <taxon>Bacteria</taxon>
        <taxon>Pseudomonadati</taxon>
        <taxon>Thermodesulfobacteriota</taxon>
        <taxon>Desulfobacteria</taxon>
        <taxon>Desulfobacterales</taxon>
        <taxon>Desulfosalsimonadaceae</taxon>
        <taxon>Desulfosalsimonas</taxon>
    </lineage>
</organism>
<reference evidence="2 3" key="1">
    <citation type="submission" date="2020-07" db="EMBL/GenBank/DDBJ databases">
        <title>Genomic Encyclopedia of Type Strains, Phase IV (KMG-IV): sequencing the most valuable type-strain genomes for metagenomic binning, comparative biology and taxonomic classification.</title>
        <authorList>
            <person name="Goeker M."/>
        </authorList>
    </citation>
    <scope>NUCLEOTIDE SEQUENCE [LARGE SCALE GENOMIC DNA]</scope>
    <source>
        <strain evidence="2 3">DSM 17721</strain>
    </source>
</reference>
<evidence type="ECO:0000313" key="2">
    <source>
        <dbReference type="EMBL" id="MBA2882943.1"/>
    </source>
</evidence>
<evidence type="ECO:0000256" key="1">
    <source>
        <dbReference type="SAM" id="Phobius"/>
    </source>
</evidence>
<keyword evidence="1" id="KW-1133">Transmembrane helix</keyword>
<feature type="transmembrane region" description="Helical" evidence="1">
    <location>
        <begin position="37"/>
        <end position="57"/>
    </location>
</feature>
<dbReference type="NCBIfam" id="NF009314">
    <property type="entry name" value="PRK12674.1-2"/>
    <property type="match status" value="1"/>
</dbReference>
<keyword evidence="1" id="KW-0472">Membrane</keyword>
<accession>A0A7W0CBX7</accession>
<dbReference type="EMBL" id="JACDUS010000014">
    <property type="protein sequence ID" value="MBA2882943.1"/>
    <property type="molecule type" value="Genomic_DNA"/>
</dbReference>
<proteinExistence type="predicted"/>
<protein>
    <submittedName>
        <fullName evidence="2">Multicomponent Na+:H+ antiporter subunit G</fullName>
    </submittedName>
</protein>
<dbReference type="RefSeq" id="WP_181552559.1">
    <property type="nucleotide sequence ID" value="NZ_JACDUS010000014.1"/>
</dbReference>
<dbReference type="PANTHER" id="PTHR34703">
    <property type="entry name" value="ANTIPORTER SUBUNIT MNHG2-RELATED"/>
    <property type="match status" value="1"/>
</dbReference>
<keyword evidence="1" id="KW-0812">Transmembrane</keyword>
<sequence>MMQYFVAFFMLAGGIFCFVAALGMLRLPDTIIRMHAATKAGALGSGLMFLALALFYMDLSTTLRAFAAILFLLFTAPVAAHLIGRAAYCTRVKLWDRTWIDELAYTCDWIEPEQDD</sequence>
<dbReference type="Proteomes" id="UP000525298">
    <property type="component" value="Unassembled WGS sequence"/>
</dbReference>
<dbReference type="Pfam" id="PF03334">
    <property type="entry name" value="PhaG_MnhG_YufB"/>
    <property type="match status" value="1"/>
</dbReference>
<dbReference type="PANTHER" id="PTHR34703:SF1">
    <property type="entry name" value="ANTIPORTER SUBUNIT MNHG2-RELATED"/>
    <property type="match status" value="1"/>
</dbReference>
<comment type="caution">
    <text evidence="2">The sequence shown here is derived from an EMBL/GenBank/DDBJ whole genome shotgun (WGS) entry which is preliminary data.</text>
</comment>
<gene>
    <name evidence="2" type="ORF">HNR65_003299</name>
</gene>
<evidence type="ECO:0000313" key="3">
    <source>
        <dbReference type="Proteomes" id="UP000525298"/>
    </source>
</evidence>
<feature type="transmembrane region" description="Helical" evidence="1">
    <location>
        <begin position="63"/>
        <end position="83"/>
    </location>
</feature>
<name>A0A7W0CBX7_9BACT</name>
<feature type="transmembrane region" description="Helical" evidence="1">
    <location>
        <begin position="6"/>
        <end position="25"/>
    </location>
</feature>
<dbReference type="NCBIfam" id="TIGR01300">
    <property type="entry name" value="CPA3_mnhG_phaG"/>
    <property type="match status" value="1"/>
</dbReference>